<protein>
    <submittedName>
        <fullName evidence="2">Uncharacterized protein</fullName>
    </submittedName>
</protein>
<organism evidence="2 3">
    <name type="scientific">Chryseobacterium herbae</name>
    <dbReference type="NCBI Taxonomy" id="2976476"/>
    <lineage>
        <taxon>Bacteria</taxon>
        <taxon>Pseudomonadati</taxon>
        <taxon>Bacteroidota</taxon>
        <taxon>Flavobacteriia</taxon>
        <taxon>Flavobacteriales</taxon>
        <taxon>Weeksellaceae</taxon>
        <taxon>Chryseobacterium group</taxon>
        <taxon>Chryseobacterium</taxon>
    </lineage>
</organism>
<name>A0ABT2IQY3_9FLAO</name>
<proteinExistence type="predicted"/>
<gene>
    <name evidence="2" type="ORF">N0B48_04930</name>
</gene>
<keyword evidence="1" id="KW-0472">Membrane</keyword>
<evidence type="ECO:0000313" key="3">
    <source>
        <dbReference type="Proteomes" id="UP001525566"/>
    </source>
</evidence>
<evidence type="ECO:0000313" key="2">
    <source>
        <dbReference type="EMBL" id="MCT2561229.1"/>
    </source>
</evidence>
<sequence>MDSNKGNVSINFTQIGQIIQIFIFYLLYLYDQREELIESTIFAPDPSYS</sequence>
<reference evidence="2 3" key="1">
    <citation type="submission" date="2022-09" db="EMBL/GenBank/DDBJ databases">
        <title>Chryseobacterium oleae sp.nov., isolated from the inter-root soil of Pyrola calliantha H. Andr. in Tibet.</title>
        <authorList>
            <person name="Li Z."/>
        </authorList>
    </citation>
    <scope>NUCLEOTIDE SEQUENCE [LARGE SCALE GENOMIC DNA]</scope>
    <source>
        <strain evidence="3">pc1-10</strain>
    </source>
</reference>
<evidence type="ECO:0000256" key="1">
    <source>
        <dbReference type="SAM" id="Phobius"/>
    </source>
</evidence>
<dbReference type="EMBL" id="JAOAMU010000001">
    <property type="protein sequence ID" value="MCT2561229.1"/>
    <property type="molecule type" value="Genomic_DNA"/>
</dbReference>
<keyword evidence="1" id="KW-1133">Transmembrane helix</keyword>
<dbReference type="RefSeq" id="WP_259837152.1">
    <property type="nucleotide sequence ID" value="NZ_JAOAMU010000001.1"/>
</dbReference>
<keyword evidence="1" id="KW-0812">Transmembrane</keyword>
<keyword evidence="3" id="KW-1185">Reference proteome</keyword>
<comment type="caution">
    <text evidence="2">The sequence shown here is derived from an EMBL/GenBank/DDBJ whole genome shotgun (WGS) entry which is preliminary data.</text>
</comment>
<feature type="transmembrane region" description="Helical" evidence="1">
    <location>
        <begin position="12"/>
        <end position="30"/>
    </location>
</feature>
<dbReference type="Proteomes" id="UP001525566">
    <property type="component" value="Unassembled WGS sequence"/>
</dbReference>
<accession>A0ABT2IQY3</accession>